<evidence type="ECO:0000256" key="7">
    <source>
        <dbReference type="SAM" id="Coils"/>
    </source>
</evidence>
<keyword evidence="7" id="KW-0175">Coiled coil</keyword>
<dbReference type="Pfam" id="PF00989">
    <property type="entry name" value="PAS"/>
    <property type="match status" value="1"/>
</dbReference>
<dbReference type="Gene3D" id="3.40.50.2300">
    <property type="match status" value="1"/>
</dbReference>
<dbReference type="Pfam" id="PF13426">
    <property type="entry name" value="PAS_9"/>
    <property type="match status" value="2"/>
</dbReference>
<keyword evidence="4" id="KW-0808">Transferase</keyword>
<dbReference type="NCBIfam" id="TIGR00229">
    <property type="entry name" value="sensory_box"/>
    <property type="match status" value="4"/>
</dbReference>
<feature type="domain" description="PAC" evidence="11">
    <location>
        <begin position="202"/>
        <end position="255"/>
    </location>
</feature>
<gene>
    <name evidence="12" type="ORF">SVA_3644</name>
</gene>
<dbReference type="Pfam" id="PF00072">
    <property type="entry name" value="Response_reg"/>
    <property type="match status" value="1"/>
</dbReference>
<dbReference type="SMART" id="SM00091">
    <property type="entry name" value="PAS"/>
    <property type="match status" value="5"/>
</dbReference>
<keyword evidence="13" id="KW-1185">Reference proteome</keyword>
<dbReference type="InterPro" id="IPR036890">
    <property type="entry name" value="HATPase_C_sf"/>
</dbReference>
<evidence type="ECO:0000313" key="12">
    <source>
        <dbReference type="EMBL" id="BAU50180.1"/>
    </source>
</evidence>
<dbReference type="Pfam" id="PF00512">
    <property type="entry name" value="HisKA"/>
    <property type="match status" value="1"/>
</dbReference>
<dbReference type="InterPro" id="IPR013656">
    <property type="entry name" value="PAS_4"/>
</dbReference>
<evidence type="ECO:0000259" key="10">
    <source>
        <dbReference type="PROSITE" id="PS50112"/>
    </source>
</evidence>
<dbReference type="InterPro" id="IPR036097">
    <property type="entry name" value="HisK_dim/P_sf"/>
</dbReference>
<evidence type="ECO:0000259" key="11">
    <source>
        <dbReference type="PROSITE" id="PS50113"/>
    </source>
</evidence>
<dbReference type="CDD" id="cd00130">
    <property type="entry name" value="PAS"/>
    <property type="match status" value="4"/>
</dbReference>
<dbReference type="Gene3D" id="1.10.287.130">
    <property type="match status" value="1"/>
</dbReference>
<feature type="domain" description="PAC" evidence="11">
    <location>
        <begin position="731"/>
        <end position="782"/>
    </location>
</feature>
<dbReference type="SUPFAM" id="SSF55781">
    <property type="entry name" value="GAF domain-like"/>
    <property type="match status" value="1"/>
</dbReference>
<dbReference type="InterPro" id="IPR004358">
    <property type="entry name" value="Sig_transdc_His_kin-like_C"/>
</dbReference>
<keyword evidence="3 6" id="KW-0597">Phosphoprotein</keyword>
<dbReference type="GO" id="GO:0000155">
    <property type="term" value="F:phosphorelay sensor kinase activity"/>
    <property type="evidence" value="ECO:0007669"/>
    <property type="project" value="InterPro"/>
</dbReference>
<proteinExistence type="predicted"/>
<dbReference type="InterPro" id="IPR035965">
    <property type="entry name" value="PAS-like_dom_sf"/>
</dbReference>
<dbReference type="KEGG" id="sva:SVA_3644"/>
<evidence type="ECO:0000256" key="2">
    <source>
        <dbReference type="ARBA" id="ARBA00012438"/>
    </source>
</evidence>
<dbReference type="Pfam" id="PF02518">
    <property type="entry name" value="HATPase_c"/>
    <property type="match status" value="1"/>
</dbReference>
<dbReference type="PROSITE" id="PS50109">
    <property type="entry name" value="HIS_KIN"/>
    <property type="match status" value="1"/>
</dbReference>
<reference evidence="12 13" key="1">
    <citation type="submission" date="2015-08" db="EMBL/GenBank/DDBJ databases">
        <title>Complete genome sequence of Sulfurifustis variabilis.</title>
        <authorList>
            <person name="Miura A."/>
            <person name="Kojima H."/>
            <person name="Fukui M."/>
        </authorList>
    </citation>
    <scope>NUCLEOTIDE SEQUENCE [LARGE SCALE GENOMIC DNA]</scope>
    <source>
        <strain evidence="13">skN76</strain>
    </source>
</reference>
<keyword evidence="5 12" id="KW-0418">Kinase</keyword>
<dbReference type="AlphaFoldDB" id="A0A1C7AFN7"/>
<dbReference type="InterPro" id="IPR003594">
    <property type="entry name" value="HATPase_dom"/>
</dbReference>
<feature type="domain" description="Response regulatory" evidence="9">
    <location>
        <begin position="1052"/>
        <end position="1168"/>
    </location>
</feature>
<dbReference type="InterPro" id="IPR003661">
    <property type="entry name" value="HisK_dim/P_dom"/>
</dbReference>
<dbReference type="PROSITE" id="PS50113">
    <property type="entry name" value="PAC"/>
    <property type="match status" value="5"/>
</dbReference>
<feature type="domain" description="PAC" evidence="11">
    <location>
        <begin position="481"/>
        <end position="531"/>
    </location>
</feature>
<dbReference type="EC" id="2.7.13.3" evidence="2"/>
<dbReference type="EMBL" id="AP014936">
    <property type="protein sequence ID" value="BAU50180.1"/>
    <property type="molecule type" value="Genomic_DNA"/>
</dbReference>
<feature type="coiled-coil region" evidence="7">
    <location>
        <begin position="645"/>
        <end position="672"/>
    </location>
</feature>
<dbReference type="SMART" id="SM00387">
    <property type="entry name" value="HATPase_c"/>
    <property type="match status" value="1"/>
</dbReference>
<dbReference type="PROSITE" id="PS50112">
    <property type="entry name" value="PAS"/>
    <property type="match status" value="4"/>
</dbReference>
<comment type="catalytic activity">
    <reaction evidence="1">
        <text>ATP + protein L-histidine = ADP + protein N-phospho-L-histidine.</text>
        <dbReference type="EC" id="2.7.13.3"/>
    </reaction>
</comment>
<dbReference type="Gene3D" id="3.30.565.10">
    <property type="entry name" value="Histidine kinase-like ATPase, C-terminal domain"/>
    <property type="match status" value="1"/>
</dbReference>
<dbReference type="SUPFAM" id="SSF55785">
    <property type="entry name" value="PYP-like sensor domain (PAS domain)"/>
    <property type="match status" value="5"/>
</dbReference>
<dbReference type="Proteomes" id="UP000218899">
    <property type="component" value="Chromosome"/>
</dbReference>
<feature type="domain" description="PAC" evidence="11">
    <location>
        <begin position="604"/>
        <end position="654"/>
    </location>
</feature>
<dbReference type="InterPro" id="IPR052162">
    <property type="entry name" value="Sensor_kinase/Photoreceptor"/>
</dbReference>
<dbReference type="InterPro" id="IPR011006">
    <property type="entry name" value="CheY-like_superfamily"/>
</dbReference>
<feature type="domain" description="PAC" evidence="11">
    <location>
        <begin position="80"/>
        <end position="130"/>
    </location>
</feature>
<dbReference type="InterPro" id="IPR000700">
    <property type="entry name" value="PAS-assoc_C"/>
</dbReference>
<dbReference type="InterPro" id="IPR013767">
    <property type="entry name" value="PAS_fold"/>
</dbReference>
<dbReference type="CDD" id="cd00156">
    <property type="entry name" value="REC"/>
    <property type="match status" value="1"/>
</dbReference>
<dbReference type="CDD" id="cd00082">
    <property type="entry name" value="HisKA"/>
    <property type="match status" value="1"/>
</dbReference>
<feature type="domain" description="PAS" evidence="10">
    <location>
        <begin position="131"/>
        <end position="201"/>
    </location>
</feature>
<sequence>MTRDHGDPRALLESATEATFLLAEGIEDCNDRTVAVLGLSRERLIGRTLPELSPSRQPDGGASAERWARRAQAAASGLEQCFEWRFVGGNGEPLDTLLSLEPVESDGRALLLARVRDLTHLRRAESALAESETRLQQILDNTTALIYVKDREGRFLFANRHFLRVFRRGEQDVVGRTDADIFPSAQAAEYADNDRLVLERNAAIEFEESAMLDGAERAYLSIKFPLFNTQGEAYAVCGISTDITERKRTAEALRHAALGVSGARGRDVFPALARYLATALGVDFAFIALPIPGKPGRMRTLALYVRGEIAESTEYDLAGSPCSRVVGQQFRFFARDTCRMFPGDSMLSRYAIEGYAAIPLFDSRGRPMGLMGALHDRPLADERLAESMLKIFSVRAAAELERMYSEASYRSIFEASEDAIFVHDWDTGAIVDVNPKACAAYGYSYDEMRRINVGDLSSGEPPYTLEEAGRLFEKVKRGEPQRIEWHRRNKDGSLHWDEVYIRAAEIAGENRIVAFTREITERKHAEEALRASEEQYRAIFNSSVDGLGLCAFDGRVVDANPAFCRLHGYTREELLATESFQFLHPDSHIRCWAFFEAVSQGRPISTEAKAQRKDGTTFDAEVHGVHVQYQGQPHLLIITRDITERKEREEALRRSENRLRQSEERYRLLFEMESDAIVLVDAETFEHLDVNRAAVDLYGYTREELLRLKSTDLSAESEKTQAAMRSGTGFVRVPLRYHRKKDGTLFPVEITANFFELHGRKIMLAAIRDITERKRAEEARAQLEAQLRQAQKMEAIGHLSGGIAHDFNNILTTVMGYIAMAQERLARAPDDKLERYLERALRSGRQARDLIQQLLTFSRGQRGAPRPLALAPLVNESVKLLRSTLPSSIEFETAFDSALPAVQLDPVQLDQVLMNLCINARDAMDGSGVLHVGLRRVRHGAVVCSSCRQQVRGDFVELAVGDTGAGIAPEVLDRMFEPFFTTKEPGKGSGMGLSTVHGIVHEHGGHVVVETAPGAGARFRVLFRAMPEAAQSAATPGAADTSAASTRRLRGRALVVDDEPAVAEFMQELLESWGVEVTVRNNPVEAQALFAEHPDRFDLVVTDQTMPKLTGLELARALSALRPGLPVLLYTGYAERLTEEQTRAAGVRALVRKPIDTRQFFVLLEEYLRA</sequence>
<feature type="domain" description="PAS" evidence="10">
    <location>
        <begin position="662"/>
        <end position="706"/>
    </location>
</feature>
<name>A0A1C7AFN7_9GAMM</name>
<dbReference type="SMART" id="SM00388">
    <property type="entry name" value="HisKA"/>
    <property type="match status" value="1"/>
</dbReference>
<protein>
    <recommendedName>
        <fullName evidence="2">histidine kinase</fullName>
        <ecNumber evidence="2">2.7.13.3</ecNumber>
    </recommendedName>
</protein>
<dbReference type="SMART" id="SM00448">
    <property type="entry name" value="REC"/>
    <property type="match status" value="1"/>
</dbReference>
<dbReference type="InterPro" id="IPR005467">
    <property type="entry name" value="His_kinase_dom"/>
</dbReference>
<dbReference type="SUPFAM" id="SSF52172">
    <property type="entry name" value="CheY-like"/>
    <property type="match status" value="1"/>
</dbReference>
<organism evidence="12 13">
    <name type="scientific">Sulfurifustis variabilis</name>
    <dbReference type="NCBI Taxonomy" id="1675686"/>
    <lineage>
        <taxon>Bacteria</taxon>
        <taxon>Pseudomonadati</taxon>
        <taxon>Pseudomonadota</taxon>
        <taxon>Gammaproteobacteria</taxon>
        <taxon>Acidiferrobacterales</taxon>
        <taxon>Acidiferrobacteraceae</taxon>
        <taxon>Sulfurifustis</taxon>
    </lineage>
</organism>
<dbReference type="InterPro" id="IPR001610">
    <property type="entry name" value="PAC"/>
</dbReference>
<feature type="domain" description="PAS" evidence="10">
    <location>
        <begin position="532"/>
        <end position="588"/>
    </location>
</feature>
<evidence type="ECO:0000256" key="3">
    <source>
        <dbReference type="ARBA" id="ARBA00022553"/>
    </source>
</evidence>
<evidence type="ECO:0000259" key="9">
    <source>
        <dbReference type="PROSITE" id="PS50110"/>
    </source>
</evidence>
<dbReference type="InterPro" id="IPR000014">
    <property type="entry name" value="PAS"/>
</dbReference>
<dbReference type="Pfam" id="PF08448">
    <property type="entry name" value="PAS_4"/>
    <property type="match status" value="2"/>
</dbReference>
<feature type="domain" description="Histidine kinase" evidence="8">
    <location>
        <begin position="802"/>
        <end position="1027"/>
    </location>
</feature>
<evidence type="ECO:0000313" key="13">
    <source>
        <dbReference type="Proteomes" id="UP000218899"/>
    </source>
</evidence>
<feature type="domain" description="PAS" evidence="10">
    <location>
        <begin position="405"/>
        <end position="448"/>
    </location>
</feature>
<dbReference type="PANTHER" id="PTHR43304:SF1">
    <property type="entry name" value="PAC DOMAIN-CONTAINING PROTEIN"/>
    <property type="match status" value="1"/>
</dbReference>
<evidence type="ECO:0000256" key="1">
    <source>
        <dbReference type="ARBA" id="ARBA00000085"/>
    </source>
</evidence>
<dbReference type="GO" id="GO:0006355">
    <property type="term" value="P:regulation of DNA-templated transcription"/>
    <property type="evidence" value="ECO:0007669"/>
    <property type="project" value="InterPro"/>
</dbReference>
<dbReference type="RefSeq" id="WP_169924172.1">
    <property type="nucleotide sequence ID" value="NZ_AP014936.1"/>
</dbReference>
<dbReference type="PRINTS" id="PR00344">
    <property type="entry name" value="BCTRLSENSOR"/>
</dbReference>
<evidence type="ECO:0000256" key="5">
    <source>
        <dbReference type="ARBA" id="ARBA00022777"/>
    </source>
</evidence>
<dbReference type="SUPFAM" id="SSF47384">
    <property type="entry name" value="Homodimeric domain of signal transducing histidine kinase"/>
    <property type="match status" value="1"/>
</dbReference>
<dbReference type="Gene3D" id="3.30.450.20">
    <property type="entry name" value="PAS domain"/>
    <property type="match status" value="5"/>
</dbReference>
<dbReference type="SUPFAM" id="SSF55874">
    <property type="entry name" value="ATPase domain of HSP90 chaperone/DNA topoisomerase II/histidine kinase"/>
    <property type="match status" value="1"/>
</dbReference>
<evidence type="ECO:0000256" key="4">
    <source>
        <dbReference type="ARBA" id="ARBA00022679"/>
    </source>
</evidence>
<dbReference type="PROSITE" id="PS50110">
    <property type="entry name" value="RESPONSE_REGULATORY"/>
    <property type="match status" value="1"/>
</dbReference>
<dbReference type="PANTHER" id="PTHR43304">
    <property type="entry name" value="PHYTOCHROME-LIKE PROTEIN CPH1"/>
    <property type="match status" value="1"/>
</dbReference>
<evidence type="ECO:0000259" key="8">
    <source>
        <dbReference type="PROSITE" id="PS50109"/>
    </source>
</evidence>
<dbReference type="SMART" id="SM00086">
    <property type="entry name" value="PAC"/>
    <property type="match status" value="4"/>
</dbReference>
<feature type="modified residue" description="4-aspartylphosphate" evidence="6">
    <location>
        <position position="1103"/>
    </location>
</feature>
<accession>A0A1C7AFN7</accession>
<evidence type="ECO:0000256" key="6">
    <source>
        <dbReference type="PROSITE-ProRule" id="PRU00169"/>
    </source>
</evidence>
<dbReference type="InterPro" id="IPR001789">
    <property type="entry name" value="Sig_transdc_resp-reg_receiver"/>
</dbReference>